<feature type="compositionally biased region" description="Polar residues" evidence="5">
    <location>
        <begin position="220"/>
        <end position="231"/>
    </location>
</feature>
<feature type="compositionally biased region" description="Low complexity" evidence="5">
    <location>
        <begin position="368"/>
        <end position="386"/>
    </location>
</feature>
<feature type="compositionally biased region" description="Low complexity" evidence="5">
    <location>
        <begin position="271"/>
        <end position="284"/>
    </location>
</feature>
<evidence type="ECO:0000256" key="3">
    <source>
        <dbReference type="ARBA" id="ARBA00022801"/>
    </source>
</evidence>
<sequence>MSRHRLVRNLDLNDELDDDALSDGGEDEMTVEQQAQMAEGLDHVRAVMGAEDVSGLDDETIRGALWELYFDVQKTIDWLLEEQERRIAARERKAQRASKELPPLPYDQQGNEYVTEYDEYQPPEFIPLRGEYEYDEDGRPRVPLIVLAQQGHYQDYQPEGYPEEYPEDYTESARSYTCALSTITERTERTEASSRWPNKQQLMALNNPRAPSSTGTSTSYGQYNATSSTTDFGEELERPLDPNEIPPSPSPSAVKRLSKFDPAPSVATSESRSMSPMLPSYMPSKPVTFSPLAQPISEVHGKKSNQFANPPASPPSSGTAKKSKLSMLASSRASTATRHSTLSDSETSSVITYPALRPAPESTLSLAPKVTPSSKSSSTSPSSTSSLVRRAIQSALELEALDRDTPKDNHKSLSTASSASSKTVKPSKPPSTNPQSPPRAVDPVLPVAKTDHQNKVRQPSKLAMLAQAKANAHQGPRMPKSGPPKSPPRELPNSHTEYLTPIANGSTVTTAITTSYQSLYSLSSTTRSSDQPVVVPLSNFQQPEKQSKLAMKIKKAHEKPSSQSSVTEEDSGVVYTPPMFVPKYTRSHKDTHRTLKDRSSESKQTKVLRDPRSQIRRTSDPSRPKKDRPKTTPPELGTRTGFAFDTPSPDDIVYSARRGTTLAQRR</sequence>
<evidence type="ECO:0000256" key="4">
    <source>
        <dbReference type="ARBA" id="ARBA00022917"/>
    </source>
</evidence>
<keyword evidence="8" id="KW-1185">Reference proteome</keyword>
<protein>
    <recommendedName>
        <fullName evidence="6">HBS1-like protein N-terminal domain-containing protein</fullName>
    </recommendedName>
</protein>
<keyword evidence="4" id="KW-0648">Protein biosynthesis</keyword>
<dbReference type="Pfam" id="PF08938">
    <property type="entry name" value="HBS1_N"/>
    <property type="match status" value="1"/>
</dbReference>
<evidence type="ECO:0000313" key="7">
    <source>
        <dbReference type="EMBL" id="EGO01587.1"/>
    </source>
</evidence>
<dbReference type="AlphaFoldDB" id="F8PQM7"/>
<feature type="domain" description="HBS1-like protein N-terminal" evidence="6">
    <location>
        <begin position="14"/>
        <end position="84"/>
    </location>
</feature>
<feature type="compositionally biased region" description="Low complexity" evidence="5">
    <location>
        <begin position="412"/>
        <end position="426"/>
    </location>
</feature>
<evidence type="ECO:0000256" key="1">
    <source>
        <dbReference type="ARBA" id="ARBA00004496"/>
    </source>
</evidence>
<dbReference type="InParanoid" id="F8PQM7"/>
<feature type="compositionally biased region" description="Polar residues" evidence="5">
    <location>
        <begin position="193"/>
        <end position="204"/>
    </location>
</feature>
<dbReference type="Proteomes" id="UP000008063">
    <property type="component" value="Unassembled WGS sequence"/>
</dbReference>
<accession>F8PQM7</accession>
<feature type="region of interest" description="Disordered" evidence="5">
    <location>
        <begin position="185"/>
        <end position="500"/>
    </location>
</feature>
<dbReference type="OMA" id="DTHHETH"/>
<comment type="subcellular location">
    <subcellularLocation>
        <location evidence="1">Cytoplasm</location>
    </subcellularLocation>
</comment>
<evidence type="ECO:0000259" key="6">
    <source>
        <dbReference type="Pfam" id="PF08938"/>
    </source>
</evidence>
<proteinExistence type="predicted"/>
<dbReference type="STRING" id="936435.F8PQM7"/>
<feature type="compositionally biased region" description="Basic and acidic residues" evidence="5">
    <location>
        <begin position="400"/>
        <end position="411"/>
    </location>
</feature>
<name>F8PQM7_SERL3</name>
<feature type="compositionally biased region" description="Basic and acidic residues" evidence="5">
    <location>
        <begin position="592"/>
        <end position="624"/>
    </location>
</feature>
<dbReference type="GO" id="GO:0016787">
    <property type="term" value="F:hydrolase activity"/>
    <property type="evidence" value="ECO:0007669"/>
    <property type="project" value="UniProtKB-KW"/>
</dbReference>
<feature type="compositionally biased region" description="Pro residues" evidence="5">
    <location>
        <begin position="427"/>
        <end position="437"/>
    </location>
</feature>
<dbReference type="InterPro" id="IPR015033">
    <property type="entry name" value="HBS1-like_N"/>
</dbReference>
<organism evidence="8">
    <name type="scientific">Serpula lacrymans var. lacrymans (strain S7.3)</name>
    <name type="common">Dry rot fungus</name>
    <dbReference type="NCBI Taxonomy" id="936435"/>
    <lineage>
        <taxon>Eukaryota</taxon>
        <taxon>Fungi</taxon>
        <taxon>Dikarya</taxon>
        <taxon>Basidiomycota</taxon>
        <taxon>Agaricomycotina</taxon>
        <taxon>Agaricomycetes</taxon>
        <taxon>Agaricomycetidae</taxon>
        <taxon>Boletales</taxon>
        <taxon>Coniophorineae</taxon>
        <taxon>Serpulaceae</taxon>
        <taxon>Serpula</taxon>
    </lineage>
</organism>
<evidence type="ECO:0000313" key="8">
    <source>
        <dbReference type="Proteomes" id="UP000008063"/>
    </source>
</evidence>
<dbReference type="HOGENOM" id="CLU_021533_0_0_1"/>
<dbReference type="GO" id="GO:0005737">
    <property type="term" value="C:cytoplasm"/>
    <property type="evidence" value="ECO:0007669"/>
    <property type="project" value="UniProtKB-SubCell"/>
</dbReference>
<dbReference type="EMBL" id="GL945477">
    <property type="protein sequence ID" value="EGO01587.1"/>
    <property type="molecule type" value="Genomic_DNA"/>
</dbReference>
<dbReference type="GO" id="GO:0006412">
    <property type="term" value="P:translation"/>
    <property type="evidence" value="ECO:0007669"/>
    <property type="project" value="UniProtKB-KW"/>
</dbReference>
<reference evidence="8" key="1">
    <citation type="journal article" date="2011" name="Science">
        <title>The plant cell wall-decomposing machinery underlies the functional diversity of forest fungi.</title>
        <authorList>
            <person name="Eastwood D.C."/>
            <person name="Floudas D."/>
            <person name="Binder M."/>
            <person name="Majcherczyk A."/>
            <person name="Schneider P."/>
            <person name="Aerts A."/>
            <person name="Asiegbu F.O."/>
            <person name="Baker S.E."/>
            <person name="Barry K."/>
            <person name="Bendiksby M."/>
            <person name="Blumentritt M."/>
            <person name="Coutinho P.M."/>
            <person name="Cullen D."/>
            <person name="de Vries R.P."/>
            <person name="Gathman A."/>
            <person name="Goodell B."/>
            <person name="Henrissat B."/>
            <person name="Ihrmark K."/>
            <person name="Kauserud H."/>
            <person name="Kohler A."/>
            <person name="LaButti K."/>
            <person name="Lapidus A."/>
            <person name="Lavin J.L."/>
            <person name="Lee Y.-H."/>
            <person name="Lindquist E."/>
            <person name="Lilly W."/>
            <person name="Lucas S."/>
            <person name="Morin E."/>
            <person name="Murat C."/>
            <person name="Oguiza J.A."/>
            <person name="Park J."/>
            <person name="Pisabarro A.G."/>
            <person name="Riley R."/>
            <person name="Rosling A."/>
            <person name="Salamov A."/>
            <person name="Schmidt O."/>
            <person name="Schmutz J."/>
            <person name="Skrede I."/>
            <person name="Stenlid J."/>
            <person name="Wiebenga A."/>
            <person name="Xie X."/>
            <person name="Kuees U."/>
            <person name="Hibbett D.S."/>
            <person name="Hoffmeister D."/>
            <person name="Hoegberg N."/>
            <person name="Martin F."/>
            <person name="Grigoriev I.V."/>
            <person name="Watkinson S.C."/>
        </authorList>
    </citation>
    <scope>NUCLEOTIDE SEQUENCE [LARGE SCALE GENOMIC DNA]</scope>
    <source>
        <strain evidence="8">strain S7.3</strain>
    </source>
</reference>
<gene>
    <name evidence="7" type="ORF">SERLA73DRAFT_176964</name>
</gene>
<keyword evidence="3" id="KW-0378">Hydrolase</keyword>
<keyword evidence="2" id="KW-0963">Cytoplasm</keyword>
<feature type="region of interest" description="Disordered" evidence="5">
    <location>
        <begin position="525"/>
        <end position="666"/>
    </location>
</feature>
<dbReference type="OrthoDB" id="342024at2759"/>
<feature type="compositionally biased region" description="Low complexity" evidence="5">
    <location>
        <begin position="325"/>
        <end position="343"/>
    </location>
</feature>
<evidence type="ECO:0000256" key="2">
    <source>
        <dbReference type="ARBA" id="ARBA00022490"/>
    </source>
</evidence>
<feature type="compositionally biased region" description="Pro residues" evidence="5">
    <location>
        <begin position="481"/>
        <end position="490"/>
    </location>
</feature>
<evidence type="ECO:0000256" key="5">
    <source>
        <dbReference type="SAM" id="MobiDB-lite"/>
    </source>
</evidence>